<comment type="caution">
    <text evidence="2">The sequence shown here is derived from an EMBL/GenBank/DDBJ whole genome shotgun (WGS) entry which is preliminary data.</text>
</comment>
<proteinExistence type="predicted"/>
<evidence type="ECO:0000313" key="3">
    <source>
        <dbReference type="Proteomes" id="UP000239560"/>
    </source>
</evidence>
<dbReference type="Proteomes" id="UP000239560">
    <property type="component" value="Unassembled WGS sequence"/>
</dbReference>
<dbReference type="EMBL" id="LCTV02000012">
    <property type="protein sequence ID" value="PRQ71495.1"/>
    <property type="molecule type" value="Genomic_DNA"/>
</dbReference>
<gene>
    <name evidence="2" type="ORF">AAT19DRAFT_10353</name>
</gene>
<protein>
    <submittedName>
        <fullName evidence="2">Uncharacterized protein</fullName>
    </submittedName>
</protein>
<evidence type="ECO:0000256" key="1">
    <source>
        <dbReference type="SAM" id="MobiDB-lite"/>
    </source>
</evidence>
<name>A0A2T0A0G6_RHOTO</name>
<feature type="region of interest" description="Disordered" evidence="1">
    <location>
        <begin position="1"/>
        <end position="29"/>
    </location>
</feature>
<sequence>MYSFPPFGSERTNTSPLSAPPTPHLGRPSVRSLSTSCVQVFCITFALSRSPSSAGP</sequence>
<accession>A0A2T0A0G6</accession>
<reference evidence="2 3" key="1">
    <citation type="journal article" date="2018" name="Elife">
        <title>Functional genomics of lipid metabolism in the oleaginous yeast Rhodosporidium toruloides.</title>
        <authorList>
            <person name="Coradetti S.T."/>
            <person name="Pinel D."/>
            <person name="Geiselman G."/>
            <person name="Ito M."/>
            <person name="Mondo S."/>
            <person name="Reilly M.C."/>
            <person name="Cheng Y.F."/>
            <person name="Bauer S."/>
            <person name="Grigoriev I."/>
            <person name="Gladden J.M."/>
            <person name="Simmons B.A."/>
            <person name="Brem R."/>
            <person name="Arkin A.P."/>
            <person name="Skerker J.M."/>
        </authorList>
    </citation>
    <scope>NUCLEOTIDE SEQUENCE [LARGE SCALE GENOMIC DNA]</scope>
    <source>
        <strain evidence="2 3">NBRC 0880</strain>
    </source>
</reference>
<dbReference type="AlphaFoldDB" id="A0A2T0A0G6"/>
<evidence type="ECO:0000313" key="2">
    <source>
        <dbReference type="EMBL" id="PRQ71495.1"/>
    </source>
</evidence>
<organism evidence="2 3">
    <name type="scientific">Rhodotorula toruloides</name>
    <name type="common">Yeast</name>
    <name type="synonym">Rhodosporidium toruloides</name>
    <dbReference type="NCBI Taxonomy" id="5286"/>
    <lineage>
        <taxon>Eukaryota</taxon>
        <taxon>Fungi</taxon>
        <taxon>Dikarya</taxon>
        <taxon>Basidiomycota</taxon>
        <taxon>Pucciniomycotina</taxon>
        <taxon>Microbotryomycetes</taxon>
        <taxon>Sporidiobolales</taxon>
        <taxon>Sporidiobolaceae</taxon>
        <taxon>Rhodotorula</taxon>
    </lineage>
</organism>